<dbReference type="Proteomes" id="UP000294830">
    <property type="component" value="Unassembled WGS sequence"/>
</dbReference>
<name>A0A4R2E5K5_9BACT</name>
<proteinExistence type="predicted"/>
<dbReference type="AlphaFoldDB" id="A0A4R2E5K5"/>
<keyword evidence="2" id="KW-1185">Reference proteome</keyword>
<protein>
    <submittedName>
        <fullName evidence="1">Uncharacterized protein</fullName>
    </submittedName>
</protein>
<comment type="caution">
    <text evidence="1">The sequence shown here is derived from an EMBL/GenBank/DDBJ whole genome shotgun (WGS) entry which is preliminary data.</text>
</comment>
<reference evidence="1 2" key="1">
    <citation type="submission" date="2019-03" db="EMBL/GenBank/DDBJ databases">
        <title>Genomic Encyclopedia of Archaeal and Bacterial Type Strains, Phase II (KMG-II): from individual species to whole genera.</title>
        <authorList>
            <person name="Goeker M."/>
        </authorList>
    </citation>
    <scope>NUCLEOTIDE SEQUENCE [LARGE SCALE GENOMIC DNA]</scope>
    <source>
        <strain evidence="1 2">RL-C</strain>
    </source>
</reference>
<gene>
    <name evidence="1" type="ORF">CLV25_11518</name>
</gene>
<accession>A0A4R2E5K5</accession>
<organism evidence="1 2">
    <name type="scientific">Acetobacteroides hydrogenigenes</name>
    <dbReference type="NCBI Taxonomy" id="979970"/>
    <lineage>
        <taxon>Bacteria</taxon>
        <taxon>Pseudomonadati</taxon>
        <taxon>Bacteroidota</taxon>
        <taxon>Bacteroidia</taxon>
        <taxon>Bacteroidales</taxon>
        <taxon>Rikenellaceae</taxon>
        <taxon>Acetobacteroides</taxon>
    </lineage>
</organism>
<dbReference type="RefSeq" id="WP_131840106.1">
    <property type="nucleotide sequence ID" value="NZ_SLWB01000015.1"/>
</dbReference>
<sequence>MDGKKYRVEYNRFGVVSIQEDGEFNTATANSVIADTLPNIRLMLTALGVDCSALDSYSG</sequence>
<dbReference type="EMBL" id="SLWB01000015">
    <property type="protein sequence ID" value="TCN63668.1"/>
    <property type="molecule type" value="Genomic_DNA"/>
</dbReference>
<evidence type="ECO:0000313" key="2">
    <source>
        <dbReference type="Proteomes" id="UP000294830"/>
    </source>
</evidence>
<evidence type="ECO:0000313" key="1">
    <source>
        <dbReference type="EMBL" id="TCN63668.1"/>
    </source>
</evidence>